<keyword evidence="3" id="KW-1185">Reference proteome</keyword>
<gene>
    <name evidence="2" type="ORF">RAG0_16004</name>
</gene>
<evidence type="ECO:0000313" key="3">
    <source>
        <dbReference type="Proteomes" id="UP000178912"/>
    </source>
</evidence>
<reference evidence="3" key="1">
    <citation type="submission" date="2016-03" db="EMBL/GenBank/DDBJ databases">
        <authorList>
            <person name="Guldener U."/>
        </authorList>
    </citation>
    <scope>NUCLEOTIDE SEQUENCE [LARGE SCALE GENOMIC DNA]</scope>
    <source>
        <strain evidence="3">04CH-RAC-A.6.1</strain>
    </source>
</reference>
<accession>A0A1E1LNC5</accession>
<protein>
    <submittedName>
        <fullName evidence="2">Uncharacterized protein</fullName>
    </submittedName>
</protein>
<feature type="compositionally biased region" description="Polar residues" evidence="1">
    <location>
        <begin position="147"/>
        <end position="156"/>
    </location>
</feature>
<evidence type="ECO:0000256" key="1">
    <source>
        <dbReference type="SAM" id="MobiDB-lite"/>
    </source>
</evidence>
<evidence type="ECO:0000313" key="2">
    <source>
        <dbReference type="EMBL" id="CZT12011.1"/>
    </source>
</evidence>
<feature type="region of interest" description="Disordered" evidence="1">
    <location>
        <begin position="127"/>
        <end position="159"/>
    </location>
</feature>
<dbReference type="Proteomes" id="UP000178912">
    <property type="component" value="Unassembled WGS sequence"/>
</dbReference>
<feature type="compositionally biased region" description="Low complexity" evidence="1">
    <location>
        <begin position="135"/>
        <end position="146"/>
    </location>
</feature>
<dbReference type="AlphaFoldDB" id="A0A1E1LNC5"/>
<organism evidence="2 3">
    <name type="scientific">Rhynchosporium agropyri</name>
    <dbReference type="NCBI Taxonomy" id="914238"/>
    <lineage>
        <taxon>Eukaryota</taxon>
        <taxon>Fungi</taxon>
        <taxon>Dikarya</taxon>
        <taxon>Ascomycota</taxon>
        <taxon>Pezizomycotina</taxon>
        <taxon>Leotiomycetes</taxon>
        <taxon>Helotiales</taxon>
        <taxon>Ploettnerulaceae</taxon>
        <taxon>Rhynchosporium</taxon>
    </lineage>
</organism>
<name>A0A1E1LNC5_9HELO</name>
<sequence>MSLLEKLPMELLGLVFQFCLNLDLPKASPVLAGKLASITVYNWTIMRAFGPSWEREYARHQVIGEKDHEDDGGREEVEEEDAELQSAVLRCRWASLEVMLRAKEVWIQKHADDRQFEPLYFLKEKNTTASPPLPDSNSDPDSAPQDVGNTSPTDTESLLLAPATTPRLTPSEYLETDYADFLSFTSSSPDGPWPWHTICWSSYSDLSPTLEIPHSLLSPPFTPSSLKYLFHLLRHGARISWLSSTSGEVALSGLRAAVQECNIQAVHLLVWSGLLETLDGEMLIWVLRNAGVGGGRGEEEGKNLKVDERFRTVNQILRLGYTVLGVKERGMIEIELSDMRDEALMAGDDEGVEFVRRIVESETLRGRIDVRL</sequence>
<proteinExistence type="predicted"/>
<dbReference type="OrthoDB" id="4167490at2759"/>
<dbReference type="EMBL" id="FJUX01000152">
    <property type="protein sequence ID" value="CZT12011.1"/>
    <property type="molecule type" value="Genomic_DNA"/>
</dbReference>